<keyword evidence="1" id="KW-0812">Transmembrane</keyword>
<sequence>MTQIQKFINVKDVEIYINDYTNELFNKSVYNYIEDKYYNDNKLYNQKLKLLQTTKIRDILVKHKIENNNLYFDVYNNNIISFDYKKLNHFKHLITNKIISDYNEQPNTYTVNNANNTVRYYIETILSSYTKKNDFKINLLDLSYAEFKILFKQELHEEFNNELITKINNLEERIKYNESVSYYKFVYLFYAFTIAIAYIYK</sequence>
<dbReference type="EMBL" id="MN739643">
    <property type="protein sequence ID" value="QHT17705.1"/>
    <property type="molecule type" value="Genomic_DNA"/>
</dbReference>
<protein>
    <submittedName>
        <fullName evidence="2">Uncharacterized protein</fullName>
    </submittedName>
</protein>
<evidence type="ECO:0000313" key="2">
    <source>
        <dbReference type="EMBL" id="QHT17705.1"/>
    </source>
</evidence>
<dbReference type="AlphaFoldDB" id="A0A6C0DQ60"/>
<evidence type="ECO:0000256" key="1">
    <source>
        <dbReference type="SAM" id="Phobius"/>
    </source>
</evidence>
<organism evidence="2">
    <name type="scientific">viral metagenome</name>
    <dbReference type="NCBI Taxonomy" id="1070528"/>
    <lineage>
        <taxon>unclassified sequences</taxon>
        <taxon>metagenomes</taxon>
        <taxon>organismal metagenomes</taxon>
    </lineage>
</organism>
<name>A0A6C0DQ60_9ZZZZ</name>
<proteinExistence type="predicted"/>
<keyword evidence="1" id="KW-0472">Membrane</keyword>
<accession>A0A6C0DQ60</accession>
<reference evidence="2" key="1">
    <citation type="journal article" date="2020" name="Nature">
        <title>Giant virus diversity and host interactions through global metagenomics.</title>
        <authorList>
            <person name="Schulz F."/>
            <person name="Roux S."/>
            <person name="Paez-Espino D."/>
            <person name="Jungbluth S."/>
            <person name="Walsh D.A."/>
            <person name="Denef V.J."/>
            <person name="McMahon K.D."/>
            <person name="Konstantinidis K.T."/>
            <person name="Eloe-Fadrosh E.A."/>
            <person name="Kyrpides N.C."/>
            <person name="Woyke T."/>
        </authorList>
    </citation>
    <scope>NUCLEOTIDE SEQUENCE</scope>
    <source>
        <strain evidence="2">GVMAG-M-3300023174-30</strain>
    </source>
</reference>
<feature type="transmembrane region" description="Helical" evidence="1">
    <location>
        <begin position="182"/>
        <end position="200"/>
    </location>
</feature>
<keyword evidence="1" id="KW-1133">Transmembrane helix</keyword>